<evidence type="ECO:0000259" key="8">
    <source>
        <dbReference type="Pfam" id="PF13359"/>
    </source>
</evidence>
<keyword evidence="10" id="KW-1185">Reference proteome</keyword>
<dbReference type="VEuPathDB" id="VectorBase:HLOH_055115"/>
<keyword evidence="5" id="KW-0479">Metal-binding</keyword>
<comment type="caution">
    <text evidence="9">The sequence shown here is derived from an EMBL/GenBank/DDBJ whole genome shotgun (WGS) entry which is preliminary data.</text>
</comment>
<gene>
    <name evidence="9" type="ORF">HPB48_020990</name>
</gene>
<evidence type="ECO:0000256" key="4">
    <source>
        <dbReference type="ARBA" id="ARBA00022722"/>
    </source>
</evidence>
<keyword evidence="4" id="KW-0540">Nuclease</keyword>
<evidence type="ECO:0000256" key="6">
    <source>
        <dbReference type="ARBA" id="ARBA00022801"/>
    </source>
</evidence>
<dbReference type="OrthoDB" id="6489074at2759"/>
<dbReference type="GO" id="GO:0016787">
    <property type="term" value="F:hydrolase activity"/>
    <property type="evidence" value="ECO:0007669"/>
    <property type="project" value="UniProtKB-KW"/>
</dbReference>
<keyword evidence="7" id="KW-0539">Nucleus</keyword>
<dbReference type="InterPro" id="IPR027806">
    <property type="entry name" value="HARBI1_dom"/>
</dbReference>
<dbReference type="OMA" id="ESTVCKI"/>
<evidence type="ECO:0000256" key="3">
    <source>
        <dbReference type="ARBA" id="ARBA00006958"/>
    </source>
</evidence>
<dbReference type="Pfam" id="PF13359">
    <property type="entry name" value="DDE_Tnp_4"/>
    <property type="match status" value="2"/>
</dbReference>
<dbReference type="GO" id="GO:0046872">
    <property type="term" value="F:metal ion binding"/>
    <property type="evidence" value="ECO:0007669"/>
    <property type="project" value="UniProtKB-KW"/>
</dbReference>
<dbReference type="EMBL" id="JABSTR010000001">
    <property type="protein sequence ID" value="KAH9359797.1"/>
    <property type="molecule type" value="Genomic_DNA"/>
</dbReference>
<dbReference type="GO" id="GO:0004518">
    <property type="term" value="F:nuclease activity"/>
    <property type="evidence" value="ECO:0007669"/>
    <property type="project" value="UniProtKB-KW"/>
</dbReference>
<sequence length="355" mass="39969">MAGRLRQRRDFARRIAAFEVACRTTDLIFGDAYAIPKIPRPSISDRQNPMEVYDDAQFLARYRFSKETVLELLSMLPLPASRNNRGLPLPPLQQLLLALRFYGAGSFQVVTGDLIKVSQPTVCRTVRKGTELIASHLFERLVHLPEAAALTKVMRDFYNIAQFPVVTGCIDCTHIEINSPGGYNAEVYRNRKGYFSINMQAVTGPNLEFFDVVASWPGSVHDSRIFENSRVRVRYEGKRLPGVLLGDMGYSCQPFLMTPLGEPVERAFGVWKRRFPCLDMCLQHKLPQYIDIITACAALHNLACAKREAQPPQHPRSANHRANRGNITQAEHLPPVTDGSLAAQAREMLIIRSFS</sequence>
<dbReference type="Proteomes" id="UP000821853">
    <property type="component" value="Chromosome 1"/>
</dbReference>
<protein>
    <recommendedName>
        <fullName evidence="8">DDE Tnp4 domain-containing protein</fullName>
    </recommendedName>
</protein>
<comment type="cofactor">
    <cofactor evidence="1">
        <name>a divalent metal cation</name>
        <dbReference type="ChEBI" id="CHEBI:60240"/>
    </cofactor>
</comment>
<organism evidence="9 10">
    <name type="scientific">Haemaphysalis longicornis</name>
    <name type="common">Bush tick</name>
    <dbReference type="NCBI Taxonomy" id="44386"/>
    <lineage>
        <taxon>Eukaryota</taxon>
        <taxon>Metazoa</taxon>
        <taxon>Ecdysozoa</taxon>
        <taxon>Arthropoda</taxon>
        <taxon>Chelicerata</taxon>
        <taxon>Arachnida</taxon>
        <taxon>Acari</taxon>
        <taxon>Parasitiformes</taxon>
        <taxon>Ixodida</taxon>
        <taxon>Ixodoidea</taxon>
        <taxon>Ixodidae</taxon>
        <taxon>Haemaphysalinae</taxon>
        <taxon>Haemaphysalis</taxon>
    </lineage>
</organism>
<evidence type="ECO:0000256" key="5">
    <source>
        <dbReference type="ARBA" id="ARBA00022723"/>
    </source>
</evidence>
<evidence type="ECO:0000313" key="10">
    <source>
        <dbReference type="Proteomes" id="UP000821853"/>
    </source>
</evidence>
<feature type="domain" description="DDE Tnp4" evidence="8">
    <location>
        <begin position="170"/>
        <end position="260"/>
    </location>
</feature>
<dbReference type="GO" id="GO:0005634">
    <property type="term" value="C:nucleus"/>
    <property type="evidence" value="ECO:0007669"/>
    <property type="project" value="UniProtKB-SubCell"/>
</dbReference>
<keyword evidence="6" id="KW-0378">Hydrolase</keyword>
<dbReference type="InterPro" id="IPR045249">
    <property type="entry name" value="HARBI1-like"/>
</dbReference>
<evidence type="ECO:0000256" key="1">
    <source>
        <dbReference type="ARBA" id="ARBA00001968"/>
    </source>
</evidence>
<evidence type="ECO:0000313" key="9">
    <source>
        <dbReference type="EMBL" id="KAH9359797.1"/>
    </source>
</evidence>
<feature type="domain" description="DDE Tnp4" evidence="8">
    <location>
        <begin position="264"/>
        <end position="301"/>
    </location>
</feature>
<dbReference type="PANTHER" id="PTHR22930">
    <property type="match status" value="1"/>
</dbReference>
<evidence type="ECO:0000256" key="7">
    <source>
        <dbReference type="ARBA" id="ARBA00023242"/>
    </source>
</evidence>
<comment type="similarity">
    <text evidence="3">Belongs to the HARBI1 family.</text>
</comment>
<proteinExistence type="inferred from homology"/>
<reference evidence="9 10" key="1">
    <citation type="journal article" date="2020" name="Cell">
        <title>Large-Scale Comparative Analyses of Tick Genomes Elucidate Their Genetic Diversity and Vector Capacities.</title>
        <authorList>
            <consortium name="Tick Genome and Microbiome Consortium (TIGMIC)"/>
            <person name="Jia N."/>
            <person name="Wang J."/>
            <person name="Shi W."/>
            <person name="Du L."/>
            <person name="Sun Y."/>
            <person name="Zhan W."/>
            <person name="Jiang J.F."/>
            <person name="Wang Q."/>
            <person name="Zhang B."/>
            <person name="Ji P."/>
            <person name="Bell-Sakyi L."/>
            <person name="Cui X.M."/>
            <person name="Yuan T.T."/>
            <person name="Jiang B.G."/>
            <person name="Yang W.F."/>
            <person name="Lam T.T."/>
            <person name="Chang Q.C."/>
            <person name="Ding S.J."/>
            <person name="Wang X.J."/>
            <person name="Zhu J.G."/>
            <person name="Ruan X.D."/>
            <person name="Zhao L."/>
            <person name="Wei J.T."/>
            <person name="Ye R.Z."/>
            <person name="Que T.C."/>
            <person name="Du C.H."/>
            <person name="Zhou Y.H."/>
            <person name="Cheng J.X."/>
            <person name="Dai P.F."/>
            <person name="Guo W.B."/>
            <person name="Han X.H."/>
            <person name="Huang E.J."/>
            <person name="Li L.F."/>
            <person name="Wei W."/>
            <person name="Gao Y.C."/>
            <person name="Liu J.Z."/>
            <person name="Shao H.Z."/>
            <person name="Wang X."/>
            <person name="Wang C.C."/>
            <person name="Yang T.C."/>
            <person name="Huo Q.B."/>
            <person name="Li W."/>
            <person name="Chen H.Y."/>
            <person name="Chen S.E."/>
            <person name="Zhou L.G."/>
            <person name="Ni X.B."/>
            <person name="Tian J.H."/>
            <person name="Sheng Y."/>
            <person name="Liu T."/>
            <person name="Pan Y.S."/>
            <person name="Xia L.Y."/>
            <person name="Li J."/>
            <person name="Zhao F."/>
            <person name="Cao W.C."/>
        </authorList>
    </citation>
    <scope>NUCLEOTIDE SEQUENCE [LARGE SCALE GENOMIC DNA]</scope>
    <source>
        <strain evidence="9">HaeL-2018</strain>
    </source>
</reference>
<accession>A0A9J6FA30</accession>
<dbReference type="PANTHER" id="PTHR22930:SF289">
    <property type="entry name" value="DDE TNP4 DOMAIN-CONTAINING PROTEIN-RELATED"/>
    <property type="match status" value="1"/>
</dbReference>
<comment type="subcellular location">
    <subcellularLocation>
        <location evidence="2">Nucleus</location>
    </subcellularLocation>
</comment>
<dbReference type="AlphaFoldDB" id="A0A9J6FA30"/>
<name>A0A9J6FA30_HAELO</name>
<evidence type="ECO:0000256" key="2">
    <source>
        <dbReference type="ARBA" id="ARBA00004123"/>
    </source>
</evidence>